<evidence type="ECO:0000256" key="5">
    <source>
        <dbReference type="ARBA" id="ARBA00022725"/>
    </source>
</evidence>
<dbReference type="EMBL" id="MT072570">
    <property type="protein sequence ID" value="QJX74298.1"/>
    <property type="molecule type" value="mRNA"/>
</dbReference>
<comment type="caution">
    <text evidence="10">Lacks conserved residue(s) required for the propagation of feature annotation.</text>
</comment>
<keyword evidence="6 10" id="KW-1133">Transmembrane helix</keyword>
<keyword evidence="5 10" id="KW-0552">Olfaction</keyword>
<feature type="transmembrane region" description="Helical" evidence="10">
    <location>
        <begin position="191"/>
        <end position="212"/>
    </location>
</feature>
<comment type="similarity">
    <text evidence="10">Belongs to the insect chemoreceptor superfamily. Heteromeric odorant receptor channel (TC 1.A.69) family.</text>
</comment>
<sequence length="430" mass="48535">MSARVPWRDSVLWANARLLCVAGVWPPPGHGGSYLLYTCWLFASQCFMIAGQLAGLWYFRADMDKVTLDVCLTVTVVMGVIKGGVIVAHKWRFFSIVNRLDDATAAQLEEGDPEVAAVINSTVRLSRTITVMVPVMGSLSPVMWGLTPLLLRLLGGSQKPELPVVCWYGSWDTVSPYYEVLYVVQFVTIQGGYLVVMGSDLFFITLMIHAAAQLRILNMKLVKILNNEAEVKGKHFEGIKCVPGYHNKDLKSIETSDKGWNSPAKHQHNLSDETSSYDELRLWVEQHKDVIKLVQHLEQLLNMIILFQFLGGTIIICVTLYQSSAKTGEVTTLFKLQLYLGTMLSEIFMYCWYADGIVQQSARLATSAYSCGWPDAPQPFRRSVLIIMRRTQRPLFLTAGKFYTISRATFVRLINASYSYYALLRQMNDH</sequence>
<feature type="transmembrane region" description="Helical" evidence="10">
    <location>
        <begin position="66"/>
        <end position="88"/>
    </location>
</feature>
<accession>A0A6M6DI63</accession>
<dbReference type="Pfam" id="PF02949">
    <property type="entry name" value="7tm_6"/>
    <property type="match status" value="1"/>
</dbReference>
<keyword evidence="2" id="KW-1003">Cell membrane</keyword>
<organism evidence="11">
    <name type="scientific">Ceracris kiangsu</name>
    <name type="common">Yellow-spined bamboo locust</name>
    <name type="synonym">Rammeacris kiangsu</name>
    <dbReference type="NCBI Taxonomy" id="227354"/>
    <lineage>
        <taxon>Eukaryota</taxon>
        <taxon>Metazoa</taxon>
        <taxon>Ecdysozoa</taxon>
        <taxon>Arthropoda</taxon>
        <taxon>Hexapoda</taxon>
        <taxon>Insecta</taxon>
        <taxon>Pterygota</taxon>
        <taxon>Neoptera</taxon>
        <taxon>Polyneoptera</taxon>
        <taxon>Orthoptera</taxon>
        <taxon>Caelifera</taxon>
        <taxon>Acrididea</taxon>
        <taxon>Acridomorpha</taxon>
        <taxon>Acridoidea</taxon>
        <taxon>Acrididae</taxon>
        <taxon>Gomphocerinae</taxon>
        <taxon>Ceracris</taxon>
    </lineage>
</organism>
<comment type="subcellular location">
    <subcellularLocation>
        <location evidence="1 10">Cell membrane</location>
        <topology evidence="1 10">Multi-pass membrane protein</topology>
    </subcellularLocation>
</comment>
<keyword evidence="9 10" id="KW-0807">Transducer</keyword>
<dbReference type="GO" id="GO:0005549">
    <property type="term" value="F:odorant binding"/>
    <property type="evidence" value="ECO:0007669"/>
    <property type="project" value="InterPro"/>
</dbReference>
<evidence type="ECO:0000256" key="7">
    <source>
        <dbReference type="ARBA" id="ARBA00023136"/>
    </source>
</evidence>
<proteinExistence type="evidence at transcript level"/>
<evidence type="ECO:0000256" key="8">
    <source>
        <dbReference type="ARBA" id="ARBA00023170"/>
    </source>
</evidence>
<keyword evidence="7 10" id="KW-0472">Membrane</keyword>
<feature type="transmembrane region" description="Helical" evidence="10">
    <location>
        <begin position="34"/>
        <end position="59"/>
    </location>
</feature>
<evidence type="ECO:0000256" key="4">
    <source>
        <dbReference type="ARBA" id="ARBA00022692"/>
    </source>
</evidence>
<keyword evidence="8 10" id="KW-0675">Receptor</keyword>
<evidence type="ECO:0000256" key="6">
    <source>
        <dbReference type="ARBA" id="ARBA00022989"/>
    </source>
</evidence>
<evidence type="ECO:0000313" key="11">
    <source>
        <dbReference type="EMBL" id="QJX74298.1"/>
    </source>
</evidence>
<evidence type="ECO:0000256" key="3">
    <source>
        <dbReference type="ARBA" id="ARBA00022606"/>
    </source>
</evidence>
<keyword evidence="4 10" id="KW-0812">Transmembrane</keyword>
<dbReference type="PANTHER" id="PTHR21137">
    <property type="entry name" value="ODORANT RECEPTOR"/>
    <property type="match status" value="1"/>
</dbReference>
<dbReference type="GO" id="GO:0007165">
    <property type="term" value="P:signal transduction"/>
    <property type="evidence" value="ECO:0007669"/>
    <property type="project" value="UniProtKB-KW"/>
</dbReference>
<name>A0A6M6DI63_CERKI</name>
<dbReference type="AlphaFoldDB" id="A0A6M6DI63"/>
<keyword evidence="3 10" id="KW-0716">Sensory transduction</keyword>
<dbReference type="InterPro" id="IPR004117">
    <property type="entry name" value="7tm6_olfct_rcpt"/>
</dbReference>
<dbReference type="PANTHER" id="PTHR21137:SF3">
    <property type="entry name" value="ODORANT RECEPTOR 30A-RELATED"/>
    <property type="match status" value="1"/>
</dbReference>
<evidence type="ECO:0000256" key="1">
    <source>
        <dbReference type="ARBA" id="ARBA00004651"/>
    </source>
</evidence>
<evidence type="ECO:0000256" key="10">
    <source>
        <dbReference type="RuleBase" id="RU351113"/>
    </source>
</evidence>
<feature type="transmembrane region" description="Helical" evidence="10">
    <location>
        <begin position="333"/>
        <end position="353"/>
    </location>
</feature>
<reference evidence="11" key="1">
    <citation type="submission" date="2020-01" db="EMBL/GenBank/DDBJ databases">
        <title>Identification and Expression Profiles Analysis of Chemosensory Genes from the Antennal Transcriptome of Ceracris kiangsu Tsai (Orthoptera: Acrididae).</title>
        <authorList>
            <person name="Li R."/>
            <person name="Jiang G.-f."/>
        </authorList>
    </citation>
    <scope>NUCLEOTIDE SEQUENCE</scope>
</reference>
<protein>
    <recommendedName>
        <fullName evidence="10">Odorant receptor</fullName>
    </recommendedName>
</protein>
<dbReference type="GO" id="GO:0004984">
    <property type="term" value="F:olfactory receptor activity"/>
    <property type="evidence" value="ECO:0007669"/>
    <property type="project" value="InterPro"/>
</dbReference>
<dbReference type="GO" id="GO:0005886">
    <property type="term" value="C:plasma membrane"/>
    <property type="evidence" value="ECO:0007669"/>
    <property type="project" value="UniProtKB-SubCell"/>
</dbReference>
<feature type="transmembrane region" description="Helical" evidence="10">
    <location>
        <begin position="300"/>
        <end position="321"/>
    </location>
</feature>
<evidence type="ECO:0000256" key="9">
    <source>
        <dbReference type="ARBA" id="ARBA00023224"/>
    </source>
</evidence>
<evidence type="ECO:0000256" key="2">
    <source>
        <dbReference type="ARBA" id="ARBA00022475"/>
    </source>
</evidence>